<keyword evidence="9" id="KW-0902">Two-component regulatory system</keyword>
<dbReference type="SUPFAM" id="SSF47384">
    <property type="entry name" value="Homodimeric domain of signal transducing histidine kinase"/>
    <property type="match status" value="1"/>
</dbReference>
<evidence type="ECO:0000313" key="14">
    <source>
        <dbReference type="EMBL" id="SDT87390.1"/>
    </source>
</evidence>
<reference evidence="14 15" key="1">
    <citation type="submission" date="2016-10" db="EMBL/GenBank/DDBJ databases">
        <authorList>
            <person name="Varghese N."/>
            <person name="Submissions S."/>
        </authorList>
    </citation>
    <scope>NUCLEOTIDE SEQUENCE [LARGE SCALE GENOMIC DNA]</scope>
    <source>
        <strain evidence="14 15">BS2775</strain>
    </source>
</reference>
<keyword evidence="4" id="KW-0597">Phosphoprotein</keyword>
<dbReference type="InterPro" id="IPR050428">
    <property type="entry name" value="TCS_sensor_his_kinase"/>
</dbReference>
<dbReference type="Gene3D" id="3.30.565.10">
    <property type="entry name" value="Histidine kinase-like ATPase, C-terminal domain"/>
    <property type="match status" value="1"/>
</dbReference>
<dbReference type="InterPro" id="IPR036890">
    <property type="entry name" value="HATPase_C_sf"/>
</dbReference>
<feature type="domain" description="HAMP" evidence="13">
    <location>
        <begin position="117"/>
        <end position="171"/>
    </location>
</feature>
<evidence type="ECO:0000256" key="11">
    <source>
        <dbReference type="SAM" id="Phobius"/>
    </source>
</evidence>
<dbReference type="GO" id="GO:0000155">
    <property type="term" value="F:phosphorelay sensor kinase activity"/>
    <property type="evidence" value="ECO:0007669"/>
    <property type="project" value="InterPro"/>
</dbReference>
<proteinExistence type="predicted"/>
<evidence type="ECO:0000256" key="7">
    <source>
        <dbReference type="ARBA" id="ARBA00022777"/>
    </source>
</evidence>
<accession>A0A1H2DX20</accession>
<evidence type="ECO:0000256" key="4">
    <source>
        <dbReference type="ARBA" id="ARBA00022553"/>
    </source>
</evidence>
<dbReference type="PROSITE" id="PS50885">
    <property type="entry name" value="HAMP"/>
    <property type="match status" value="1"/>
</dbReference>
<evidence type="ECO:0000313" key="15">
    <source>
        <dbReference type="Proteomes" id="UP000183653"/>
    </source>
</evidence>
<dbReference type="CDD" id="cd00075">
    <property type="entry name" value="HATPase"/>
    <property type="match status" value="1"/>
</dbReference>
<dbReference type="CDD" id="cd00082">
    <property type="entry name" value="HisKA"/>
    <property type="match status" value="1"/>
</dbReference>
<evidence type="ECO:0000256" key="9">
    <source>
        <dbReference type="ARBA" id="ARBA00023012"/>
    </source>
</evidence>
<dbReference type="OrthoDB" id="9804645at2"/>
<dbReference type="AlphaFoldDB" id="A0A1H2DX20"/>
<evidence type="ECO:0000256" key="6">
    <source>
        <dbReference type="ARBA" id="ARBA00022692"/>
    </source>
</evidence>
<dbReference type="InterPro" id="IPR003660">
    <property type="entry name" value="HAMP_dom"/>
</dbReference>
<dbReference type="PRINTS" id="PR00344">
    <property type="entry name" value="BCTRLSENSOR"/>
</dbReference>
<sequence>MPDKSRINDKPLWRWIGMRMSLLAIGAVVMISVCMWINITLSDWDFVQHLPPGPREELLQLRADPGLNEARLRQLVAQYYPLEYFQPAIANRDWLVLVGLVLAAIPIIIVCGLWFSRPLSSQFSAVAQGARRVAGGDFLTRLPVHRNAPDELQRLVSDFNSMSTQLERYERDVRESSAVIAHELRTPLNAAMGRVQGMLDEVFPSDAAQLGMVKRQLDQLSKLVDDLHLLSMARAGRLVLERSDFSLMALVAERLAWFEPQLDQAGIRTQVIMADGLRVHADRDRLGQIINILVDNLLRYAAGGGEMNITARQVQGQVVIEIGDRGPGIEAQHLDSVFDRFWRAERSRARYSGGSGLGLSIARAICQAHGGAMTASNLAEGGTLIRAQFPVQGWPA</sequence>
<evidence type="ECO:0000256" key="2">
    <source>
        <dbReference type="ARBA" id="ARBA00004370"/>
    </source>
</evidence>
<feature type="transmembrane region" description="Helical" evidence="11">
    <location>
        <begin position="94"/>
        <end position="115"/>
    </location>
</feature>
<feature type="transmembrane region" description="Helical" evidence="11">
    <location>
        <begin position="21"/>
        <end position="41"/>
    </location>
</feature>
<dbReference type="Pfam" id="PF02518">
    <property type="entry name" value="HATPase_c"/>
    <property type="match status" value="1"/>
</dbReference>
<dbReference type="SUPFAM" id="SSF55874">
    <property type="entry name" value="ATPase domain of HSP90 chaperone/DNA topoisomerase II/histidine kinase"/>
    <property type="match status" value="1"/>
</dbReference>
<keyword evidence="6 11" id="KW-0812">Transmembrane</keyword>
<evidence type="ECO:0000259" key="12">
    <source>
        <dbReference type="PROSITE" id="PS50109"/>
    </source>
</evidence>
<comment type="catalytic activity">
    <reaction evidence="1">
        <text>ATP + protein L-histidine = ADP + protein N-phospho-L-histidine.</text>
        <dbReference type="EC" id="2.7.13.3"/>
    </reaction>
</comment>
<evidence type="ECO:0000256" key="3">
    <source>
        <dbReference type="ARBA" id="ARBA00012438"/>
    </source>
</evidence>
<dbReference type="Pfam" id="PF00512">
    <property type="entry name" value="HisKA"/>
    <property type="match status" value="1"/>
</dbReference>
<dbReference type="InterPro" id="IPR036097">
    <property type="entry name" value="HisK_dim/P_sf"/>
</dbReference>
<dbReference type="Gene3D" id="1.10.287.130">
    <property type="match status" value="1"/>
</dbReference>
<organism evidence="14 15">
    <name type="scientific">Pseudomonas orientalis</name>
    <dbReference type="NCBI Taxonomy" id="76758"/>
    <lineage>
        <taxon>Bacteria</taxon>
        <taxon>Pseudomonadati</taxon>
        <taxon>Pseudomonadota</taxon>
        <taxon>Gammaproteobacteria</taxon>
        <taxon>Pseudomonadales</taxon>
        <taxon>Pseudomonadaceae</taxon>
        <taxon>Pseudomonas</taxon>
    </lineage>
</organism>
<evidence type="ECO:0000256" key="8">
    <source>
        <dbReference type="ARBA" id="ARBA00022989"/>
    </source>
</evidence>
<keyword evidence="15" id="KW-1185">Reference proteome</keyword>
<dbReference type="PANTHER" id="PTHR45436">
    <property type="entry name" value="SENSOR HISTIDINE KINASE YKOH"/>
    <property type="match status" value="1"/>
</dbReference>
<evidence type="ECO:0000259" key="13">
    <source>
        <dbReference type="PROSITE" id="PS50885"/>
    </source>
</evidence>
<evidence type="ECO:0000256" key="1">
    <source>
        <dbReference type="ARBA" id="ARBA00000085"/>
    </source>
</evidence>
<dbReference type="Gene3D" id="6.10.340.10">
    <property type="match status" value="1"/>
</dbReference>
<keyword evidence="5" id="KW-0808">Transferase</keyword>
<dbReference type="Pfam" id="PF00672">
    <property type="entry name" value="HAMP"/>
    <property type="match status" value="1"/>
</dbReference>
<dbReference type="SMART" id="SM00304">
    <property type="entry name" value="HAMP"/>
    <property type="match status" value="1"/>
</dbReference>
<dbReference type="InterPro" id="IPR003661">
    <property type="entry name" value="HisK_dim/P_dom"/>
</dbReference>
<dbReference type="SMART" id="SM00388">
    <property type="entry name" value="HisKA"/>
    <property type="match status" value="1"/>
</dbReference>
<keyword evidence="7 14" id="KW-0418">Kinase</keyword>
<dbReference type="PROSITE" id="PS50109">
    <property type="entry name" value="HIS_KIN"/>
    <property type="match status" value="1"/>
</dbReference>
<dbReference type="SMART" id="SM00387">
    <property type="entry name" value="HATPase_c"/>
    <property type="match status" value="1"/>
</dbReference>
<dbReference type="RefSeq" id="WP_057725522.1">
    <property type="nucleotide sequence ID" value="NZ_JYLM01000011.1"/>
</dbReference>
<dbReference type="CDD" id="cd06225">
    <property type="entry name" value="HAMP"/>
    <property type="match status" value="1"/>
</dbReference>
<dbReference type="GO" id="GO:0005886">
    <property type="term" value="C:plasma membrane"/>
    <property type="evidence" value="ECO:0007669"/>
    <property type="project" value="TreeGrafter"/>
</dbReference>
<feature type="domain" description="Histidine kinase" evidence="12">
    <location>
        <begin position="179"/>
        <end position="393"/>
    </location>
</feature>
<gene>
    <name evidence="14" type="ORF">SAMN04490197_0216</name>
</gene>
<name>A0A1H2DX20_9PSED</name>
<dbReference type="InterPro" id="IPR003594">
    <property type="entry name" value="HATPase_dom"/>
</dbReference>
<dbReference type="EMBL" id="LT629782">
    <property type="protein sequence ID" value="SDT87390.1"/>
    <property type="molecule type" value="Genomic_DNA"/>
</dbReference>
<protein>
    <recommendedName>
        <fullName evidence="3">histidine kinase</fullName>
        <ecNumber evidence="3">2.7.13.3</ecNumber>
    </recommendedName>
</protein>
<keyword evidence="8 11" id="KW-1133">Transmembrane helix</keyword>
<dbReference type="Proteomes" id="UP000183653">
    <property type="component" value="Chromosome I"/>
</dbReference>
<evidence type="ECO:0000256" key="10">
    <source>
        <dbReference type="ARBA" id="ARBA00023136"/>
    </source>
</evidence>
<keyword evidence="10 11" id="KW-0472">Membrane</keyword>
<evidence type="ECO:0000256" key="5">
    <source>
        <dbReference type="ARBA" id="ARBA00022679"/>
    </source>
</evidence>
<dbReference type="InterPro" id="IPR004358">
    <property type="entry name" value="Sig_transdc_His_kin-like_C"/>
</dbReference>
<dbReference type="EC" id="2.7.13.3" evidence="3"/>
<comment type="subcellular location">
    <subcellularLocation>
        <location evidence="2">Membrane</location>
    </subcellularLocation>
</comment>
<dbReference type="InterPro" id="IPR005467">
    <property type="entry name" value="His_kinase_dom"/>
</dbReference>
<dbReference type="PANTHER" id="PTHR45436:SF5">
    <property type="entry name" value="SENSOR HISTIDINE KINASE TRCS"/>
    <property type="match status" value="1"/>
</dbReference>